<sequence length="161" mass="18186">MTDTASPSEEKTTPEIFQVQHNSTPRAKWADAERKWQARRVQTAQSSASKVPNADASQHPLTDGSMLMGYPSPYNKHDKQPHENTGFAPYRLPPIQNQSNPSIIEAHGFQDRRPDPMISITRHSLAYRVRCVSHFLHPTSVINQSQSLGYFPRVKDCPPLL</sequence>
<evidence type="ECO:0000256" key="1">
    <source>
        <dbReference type="SAM" id="MobiDB-lite"/>
    </source>
</evidence>
<accession>A0AAD3XZ10</accession>
<dbReference type="EMBL" id="BSYO01000025">
    <property type="protein sequence ID" value="GMH23022.1"/>
    <property type="molecule type" value="Genomic_DNA"/>
</dbReference>
<name>A0AAD3XZ10_NEPGR</name>
<comment type="caution">
    <text evidence="2">The sequence shown here is derived from an EMBL/GenBank/DDBJ whole genome shotgun (WGS) entry which is preliminary data.</text>
</comment>
<keyword evidence="3" id="KW-1185">Reference proteome</keyword>
<reference evidence="2" key="1">
    <citation type="submission" date="2023-05" db="EMBL/GenBank/DDBJ databases">
        <title>Nepenthes gracilis genome sequencing.</title>
        <authorList>
            <person name="Fukushima K."/>
        </authorList>
    </citation>
    <scope>NUCLEOTIDE SEQUENCE</scope>
    <source>
        <strain evidence="2">SING2019-196</strain>
    </source>
</reference>
<evidence type="ECO:0000313" key="2">
    <source>
        <dbReference type="EMBL" id="GMH23022.1"/>
    </source>
</evidence>
<evidence type="ECO:0000313" key="3">
    <source>
        <dbReference type="Proteomes" id="UP001279734"/>
    </source>
</evidence>
<feature type="region of interest" description="Disordered" evidence="1">
    <location>
        <begin position="1"/>
        <end position="100"/>
    </location>
</feature>
<organism evidence="2 3">
    <name type="scientific">Nepenthes gracilis</name>
    <name type="common">Slender pitcher plant</name>
    <dbReference type="NCBI Taxonomy" id="150966"/>
    <lineage>
        <taxon>Eukaryota</taxon>
        <taxon>Viridiplantae</taxon>
        <taxon>Streptophyta</taxon>
        <taxon>Embryophyta</taxon>
        <taxon>Tracheophyta</taxon>
        <taxon>Spermatophyta</taxon>
        <taxon>Magnoliopsida</taxon>
        <taxon>eudicotyledons</taxon>
        <taxon>Gunneridae</taxon>
        <taxon>Pentapetalae</taxon>
        <taxon>Caryophyllales</taxon>
        <taxon>Nepenthaceae</taxon>
        <taxon>Nepenthes</taxon>
    </lineage>
</organism>
<dbReference type="AlphaFoldDB" id="A0AAD3XZ10"/>
<feature type="compositionally biased region" description="Polar residues" evidence="1">
    <location>
        <begin position="40"/>
        <end position="60"/>
    </location>
</feature>
<dbReference type="Proteomes" id="UP001279734">
    <property type="component" value="Unassembled WGS sequence"/>
</dbReference>
<gene>
    <name evidence="2" type="ORF">Nepgr_024865</name>
</gene>
<protein>
    <submittedName>
        <fullName evidence="2">Uncharacterized protein</fullName>
    </submittedName>
</protein>
<proteinExistence type="predicted"/>